<comment type="caution">
    <text evidence="1">The sequence shown here is derived from an EMBL/GenBank/DDBJ whole genome shotgun (WGS) entry which is preliminary data.</text>
</comment>
<dbReference type="EMBL" id="VSRR010149765">
    <property type="protein sequence ID" value="MPD06169.1"/>
    <property type="molecule type" value="Genomic_DNA"/>
</dbReference>
<evidence type="ECO:0000313" key="2">
    <source>
        <dbReference type="Proteomes" id="UP000324222"/>
    </source>
</evidence>
<proteinExistence type="predicted"/>
<dbReference type="Proteomes" id="UP000324222">
    <property type="component" value="Unassembled WGS sequence"/>
</dbReference>
<sequence>MEEGLGSIDGRVERLLHTVTQPWQNERNLNARTLPKNLGTMQQLFERSQQIQQMFTHVSTMVRDFTEGVNQLRATKSTENCQVMSNLAAKGSSPIVGLEMAPGRAGSFSI</sequence>
<accession>A0A5B7KLM2</accession>
<protein>
    <submittedName>
        <fullName evidence="1">Uncharacterized protein</fullName>
    </submittedName>
</protein>
<evidence type="ECO:0000313" key="1">
    <source>
        <dbReference type="EMBL" id="MPD06169.1"/>
    </source>
</evidence>
<dbReference type="AlphaFoldDB" id="A0A5B7KLM2"/>
<organism evidence="1 2">
    <name type="scientific">Portunus trituberculatus</name>
    <name type="common">Swimming crab</name>
    <name type="synonym">Neptunus trituberculatus</name>
    <dbReference type="NCBI Taxonomy" id="210409"/>
    <lineage>
        <taxon>Eukaryota</taxon>
        <taxon>Metazoa</taxon>
        <taxon>Ecdysozoa</taxon>
        <taxon>Arthropoda</taxon>
        <taxon>Crustacea</taxon>
        <taxon>Multicrustacea</taxon>
        <taxon>Malacostraca</taxon>
        <taxon>Eumalacostraca</taxon>
        <taxon>Eucarida</taxon>
        <taxon>Decapoda</taxon>
        <taxon>Pleocyemata</taxon>
        <taxon>Brachyura</taxon>
        <taxon>Eubrachyura</taxon>
        <taxon>Portunoidea</taxon>
        <taxon>Portunidae</taxon>
        <taxon>Portuninae</taxon>
        <taxon>Portunus</taxon>
    </lineage>
</organism>
<name>A0A5B7KLM2_PORTR</name>
<gene>
    <name evidence="1" type="ORF">E2C01_101961</name>
</gene>
<keyword evidence="2" id="KW-1185">Reference proteome</keyword>
<reference evidence="1 2" key="1">
    <citation type="submission" date="2019-05" db="EMBL/GenBank/DDBJ databases">
        <title>Another draft genome of Portunus trituberculatus and its Hox gene families provides insights of decapod evolution.</title>
        <authorList>
            <person name="Jeong J.-H."/>
            <person name="Song I."/>
            <person name="Kim S."/>
            <person name="Choi T."/>
            <person name="Kim D."/>
            <person name="Ryu S."/>
            <person name="Kim W."/>
        </authorList>
    </citation>
    <scope>NUCLEOTIDE SEQUENCE [LARGE SCALE GENOMIC DNA]</scope>
    <source>
        <tissue evidence="1">Muscle</tissue>
    </source>
</reference>